<protein>
    <recommendedName>
        <fullName evidence="1">N-acetyltransferase domain-containing protein</fullName>
    </recommendedName>
</protein>
<dbReference type="InterPro" id="IPR016181">
    <property type="entry name" value="Acyl_CoA_acyltransferase"/>
</dbReference>
<dbReference type="EMBL" id="VSSQ01009878">
    <property type="protein sequence ID" value="MPM42845.1"/>
    <property type="molecule type" value="Genomic_DNA"/>
</dbReference>
<dbReference type="SUPFAM" id="SSF55729">
    <property type="entry name" value="Acyl-CoA N-acyltransferases (Nat)"/>
    <property type="match status" value="1"/>
</dbReference>
<organism evidence="2">
    <name type="scientific">bioreactor metagenome</name>
    <dbReference type="NCBI Taxonomy" id="1076179"/>
    <lineage>
        <taxon>unclassified sequences</taxon>
        <taxon>metagenomes</taxon>
        <taxon>ecological metagenomes</taxon>
    </lineage>
</organism>
<comment type="caution">
    <text evidence="2">The sequence shown here is derived from an EMBL/GenBank/DDBJ whole genome shotgun (WGS) entry which is preliminary data.</text>
</comment>
<dbReference type="InterPro" id="IPR052742">
    <property type="entry name" value="Mito_N-acetyltransferase"/>
</dbReference>
<sequence>MEVRGYEEKDLDQMIFIWNEVVGMGNAFPQTDLLDQASAARFFAFQTFCAVAVEKELVLGLYILHPNNVGRVGHIANASYAVSQTSRGRGVGRLLVQHSLAQLPLHGFRILQFNAVVASNTAAITLYESLGFQKLGTINGGFAKDDGTYEDIIPMVYYVKGR</sequence>
<dbReference type="Pfam" id="PF00583">
    <property type="entry name" value="Acetyltransf_1"/>
    <property type="match status" value="1"/>
</dbReference>
<evidence type="ECO:0000313" key="2">
    <source>
        <dbReference type="EMBL" id="MPM42845.1"/>
    </source>
</evidence>
<dbReference type="Gene3D" id="3.40.630.30">
    <property type="match status" value="1"/>
</dbReference>
<dbReference type="PANTHER" id="PTHR43138">
    <property type="entry name" value="ACETYLTRANSFERASE, GNAT FAMILY"/>
    <property type="match status" value="1"/>
</dbReference>
<dbReference type="InterPro" id="IPR000182">
    <property type="entry name" value="GNAT_dom"/>
</dbReference>
<reference evidence="2" key="1">
    <citation type="submission" date="2019-08" db="EMBL/GenBank/DDBJ databases">
        <authorList>
            <person name="Kucharzyk K."/>
            <person name="Murdoch R.W."/>
            <person name="Higgins S."/>
            <person name="Loffler F."/>
        </authorList>
    </citation>
    <scope>NUCLEOTIDE SEQUENCE</scope>
</reference>
<feature type="domain" description="N-acetyltransferase" evidence="1">
    <location>
        <begin position="1"/>
        <end position="160"/>
    </location>
</feature>
<proteinExistence type="predicted"/>
<dbReference type="AlphaFoldDB" id="A0A644ZPN2"/>
<evidence type="ECO:0000259" key="1">
    <source>
        <dbReference type="PROSITE" id="PS51186"/>
    </source>
</evidence>
<dbReference type="PANTHER" id="PTHR43138:SF1">
    <property type="entry name" value="N-ACETYLTRANSFERASE ACA1"/>
    <property type="match status" value="1"/>
</dbReference>
<dbReference type="PROSITE" id="PS51186">
    <property type="entry name" value="GNAT"/>
    <property type="match status" value="1"/>
</dbReference>
<gene>
    <name evidence="2" type="ORF">SDC9_89517</name>
</gene>
<dbReference type="CDD" id="cd04301">
    <property type="entry name" value="NAT_SF"/>
    <property type="match status" value="1"/>
</dbReference>
<name>A0A644ZPN2_9ZZZZ</name>
<accession>A0A644ZPN2</accession>
<dbReference type="GO" id="GO:0016747">
    <property type="term" value="F:acyltransferase activity, transferring groups other than amino-acyl groups"/>
    <property type="evidence" value="ECO:0007669"/>
    <property type="project" value="InterPro"/>
</dbReference>